<dbReference type="EMBL" id="JAFNEN010000041">
    <property type="protein sequence ID" value="KAG8198357.1"/>
    <property type="molecule type" value="Genomic_DNA"/>
</dbReference>
<name>A0AAV6VNF3_9ARAC</name>
<feature type="compositionally biased region" description="Basic and acidic residues" evidence="1">
    <location>
        <begin position="46"/>
        <end position="55"/>
    </location>
</feature>
<dbReference type="AlphaFoldDB" id="A0AAV6VNF3"/>
<feature type="compositionally biased region" description="Polar residues" evidence="1">
    <location>
        <begin position="28"/>
        <end position="45"/>
    </location>
</feature>
<protein>
    <submittedName>
        <fullName evidence="2">Uncharacterized protein</fullName>
    </submittedName>
</protein>
<dbReference type="Proteomes" id="UP000827092">
    <property type="component" value="Unassembled WGS sequence"/>
</dbReference>
<proteinExistence type="predicted"/>
<accession>A0AAV6VNF3</accession>
<evidence type="ECO:0000256" key="1">
    <source>
        <dbReference type="SAM" id="MobiDB-lite"/>
    </source>
</evidence>
<feature type="region of interest" description="Disordered" evidence="1">
    <location>
        <begin position="28"/>
        <end position="55"/>
    </location>
</feature>
<reference evidence="2 3" key="1">
    <citation type="journal article" date="2022" name="Nat. Ecol. Evol.">
        <title>A masculinizing supergene underlies an exaggerated male reproductive morph in a spider.</title>
        <authorList>
            <person name="Hendrickx F."/>
            <person name="De Corte Z."/>
            <person name="Sonet G."/>
            <person name="Van Belleghem S.M."/>
            <person name="Kostlbacher S."/>
            <person name="Vangestel C."/>
        </authorList>
    </citation>
    <scope>NUCLEOTIDE SEQUENCE [LARGE SCALE GENOMIC DNA]</scope>
    <source>
        <strain evidence="2">W744_W776</strain>
    </source>
</reference>
<keyword evidence="3" id="KW-1185">Reference proteome</keyword>
<evidence type="ECO:0000313" key="3">
    <source>
        <dbReference type="Proteomes" id="UP000827092"/>
    </source>
</evidence>
<gene>
    <name evidence="2" type="ORF">JTE90_021605</name>
</gene>
<evidence type="ECO:0000313" key="2">
    <source>
        <dbReference type="EMBL" id="KAG8198357.1"/>
    </source>
</evidence>
<comment type="caution">
    <text evidence="2">The sequence shown here is derived from an EMBL/GenBank/DDBJ whole genome shotgun (WGS) entry which is preliminary data.</text>
</comment>
<organism evidence="2 3">
    <name type="scientific">Oedothorax gibbosus</name>
    <dbReference type="NCBI Taxonomy" id="931172"/>
    <lineage>
        <taxon>Eukaryota</taxon>
        <taxon>Metazoa</taxon>
        <taxon>Ecdysozoa</taxon>
        <taxon>Arthropoda</taxon>
        <taxon>Chelicerata</taxon>
        <taxon>Arachnida</taxon>
        <taxon>Araneae</taxon>
        <taxon>Araneomorphae</taxon>
        <taxon>Entelegynae</taxon>
        <taxon>Araneoidea</taxon>
        <taxon>Linyphiidae</taxon>
        <taxon>Erigoninae</taxon>
        <taxon>Oedothorax</taxon>
    </lineage>
</organism>
<sequence>MLVTLIDCKGRTYPVEVNKGLVSGQCGSSQFSEFSPRAQTTPQTGQDKRSRVDSLRQHVESTKCYVWK</sequence>